<dbReference type="PANTHER" id="PTHR39967">
    <property type="match status" value="1"/>
</dbReference>
<dbReference type="AlphaFoldDB" id="A0A7J3MWL6"/>
<name>A0A7J3MWL6_9CREN</name>
<accession>A0A7J3MWL6</accession>
<gene>
    <name evidence="2" type="ORF">ENT99_04190</name>
    <name evidence="3" type="ORF">ENU64_00585</name>
</gene>
<dbReference type="EMBL" id="DTAU01000085">
    <property type="protein sequence ID" value="HFQ78888.1"/>
    <property type="molecule type" value="Genomic_DNA"/>
</dbReference>
<protein>
    <submittedName>
        <fullName evidence="3">IS6 family transposase</fullName>
    </submittedName>
</protein>
<evidence type="ECO:0000313" key="2">
    <source>
        <dbReference type="EMBL" id="HFQ78888.1"/>
    </source>
</evidence>
<reference evidence="3" key="1">
    <citation type="journal article" date="2020" name="mSystems">
        <title>Genome- and Community-Level Interaction Insights into Carbon Utilization and Element Cycling Functions of Hydrothermarchaeota in Hydrothermal Sediment.</title>
        <authorList>
            <person name="Zhou Z."/>
            <person name="Liu Y."/>
            <person name="Xu W."/>
            <person name="Pan J."/>
            <person name="Luo Z.H."/>
            <person name="Li M."/>
        </authorList>
    </citation>
    <scope>NUCLEOTIDE SEQUENCE [LARGE SCALE GENOMIC DNA]</scope>
    <source>
        <strain evidence="2">SpSt-629</strain>
        <strain evidence="3">SpSt-688</strain>
    </source>
</reference>
<organism evidence="3">
    <name type="scientific">Ignisphaera aggregans</name>
    <dbReference type="NCBI Taxonomy" id="334771"/>
    <lineage>
        <taxon>Archaea</taxon>
        <taxon>Thermoproteota</taxon>
        <taxon>Thermoprotei</taxon>
        <taxon>Desulfurococcales</taxon>
        <taxon>Desulfurococcaceae</taxon>
        <taxon>Ignisphaera</taxon>
    </lineage>
</organism>
<dbReference type="PANTHER" id="PTHR39967:SF1">
    <property type="entry name" value="ISH14-TYPE TRANSPOSASE HSIRS44"/>
    <property type="match status" value="1"/>
</dbReference>
<dbReference type="EMBL" id="DTDH01000013">
    <property type="protein sequence ID" value="HGT97911.1"/>
    <property type="molecule type" value="Genomic_DNA"/>
</dbReference>
<dbReference type="InterPro" id="IPR032874">
    <property type="entry name" value="DDE_dom"/>
</dbReference>
<dbReference type="Pfam" id="PF13610">
    <property type="entry name" value="DDE_Tnp_IS240"/>
    <property type="match status" value="1"/>
</dbReference>
<evidence type="ECO:0000313" key="3">
    <source>
        <dbReference type="EMBL" id="HGT97911.1"/>
    </source>
</evidence>
<evidence type="ECO:0000259" key="1">
    <source>
        <dbReference type="Pfam" id="PF13610"/>
    </source>
</evidence>
<proteinExistence type="predicted"/>
<comment type="caution">
    <text evidence="3">The sequence shown here is derived from an EMBL/GenBank/DDBJ whole genome shotgun (WGS) entry which is preliminary data.</text>
</comment>
<feature type="domain" description="DDE" evidence="1">
    <location>
        <begin position="14"/>
        <end position="73"/>
    </location>
</feature>
<sequence length="77" mass="8884">MKIVLESRYRRCIAIDETKLKVKKTVVYVWSAVDVDSSELLVLEASYGRSCLNKLKFIKKVLKLCLNKPKIIVDRSP</sequence>